<dbReference type="Proteomes" id="UP001500266">
    <property type="component" value="Unassembled WGS sequence"/>
</dbReference>
<evidence type="ECO:0000256" key="1">
    <source>
        <dbReference type="SAM" id="MobiDB-lite"/>
    </source>
</evidence>
<reference evidence="3" key="1">
    <citation type="journal article" date="2019" name="Int. J. Syst. Evol. Microbiol.">
        <title>The Global Catalogue of Microorganisms (GCM) 10K type strain sequencing project: providing services to taxonomists for standard genome sequencing and annotation.</title>
        <authorList>
            <consortium name="The Broad Institute Genomics Platform"/>
            <consortium name="The Broad Institute Genome Sequencing Center for Infectious Disease"/>
            <person name="Wu L."/>
            <person name="Ma J."/>
        </authorList>
    </citation>
    <scope>NUCLEOTIDE SEQUENCE [LARGE SCALE GENOMIC DNA]</scope>
    <source>
        <strain evidence="3">JCM 17316</strain>
    </source>
</reference>
<feature type="compositionally biased region" description="Basic and acidic residues" evidence="1">
    <location>
        <begin position="1"/>
        <end position="11"/>
    </location>
</feature>
<accession>A0ABP7ZAQ0</accession>
<gene>
    <name evidence="2" type="ORF">GCM10022416_49320</name>
</gene>
<evidence type="ECO:0000313" key="3">
    <source>
        <dbReference type="Proteomes" id="UP001500266"/>
    </source>
</evidence>
<sequence>MFGDGAGRRMLDSPNDPPMAVPADSAPALGTIRVAIGLPVPGIGPDAHGDRPAEATTANRPYAHDLRM</sequence>
<evidence type="ECO:0000313" key="2">
    <source>
        <dbReference type="EMBL" id="GAA4151735.1"/>
    </source>
</evidence>
<comment type="caution">
    <text evidence="2">The sequence shown here is derived from an EMBL/GenBank/DDBJ whole genome shotgun (WGS) entry which is preliminary data.</text>
</comment>
<dbReference type="EMBL" id="BAABDO010000096">
    <property type="protein sequence ID" value="GAA4151735.1"/>
    <property type="molecule type" value="Genomic_DNA"/>
</dbReference>
<proteinExistence type="predicted"/>
<feature type="region of interest" description="Disordered" evidence="1">
    <location>
        <begin position="39"/>
        <end position="68"/>
    </location>
</feature>
<name>A0ABP7ZAQ0_9ACTN</name>
<keyword evidence="3" id="KW-1185">Reference proteome</keyword>
<organism evidence="2 3">
    <name type="scientific">Actinomadura keratinilytica</name>
    <dbReference type="NCBI Taxonomy" id="547461"/>
    <lineage>
        <taxon>Bacteria</taxon>
        <taxon>Bacillati</taxon>
        <taxon>Actinomycetota</taxon>
        <taxon>Actinomycetes</taxon>
        <taxon>Streptosporangiales</taxon>
        <taxon>Thermomonosporaceae</taxon>
        <taxon>Actinomadura</taxon>
    </lineage>
</organism>
<protein>
    <submittedName>
        <fullName evidence="2">Uncharacterized protein</fullName>
    </submittedName>
</protein>
<feature type="region of interest" description="Disordered" evidence="1">
    <location>
        <begin position="1"/>
        <end position="25"/>
    </location>
</feature>